<protein>
    <recommendedName>
        <fullName evidence="10">CRISPR-associated endonuclease Cas1</fullName>
        <ecNumber evidence="10">3.1.-.-</ecNumber>
    </recommendedName>
</protein>
<keyword evidence="6 10" id="KW-0051">Antiviral defense</keyword>
<reference evidence="12" key="1">
    <citation type="submission" date="2017-10" db="EMBL/GenBank/DDBJ databases">
        <authorList>
            <person name="Banno H."/>
            <person name="Chua N.-H."/>
        </authorList>
    </citation>
    <scope>NUCLEOTIDE SEQUENCE [LARGE SCALE GENOMIC DNA]</scope>
    <source>
        <strain evidence="12">Kuenenia_mbr1_ru-nijmegen</strain>
    </source>
</reference>
<comment type="similarity">
    <text evidence="10">Belongs to the CRISPR-associated endonuclease Cas1 family.</text>
</comment>
<keyword evidence="1 10" id="KW-0540">Nuclease</keyword>
<comment type="cofactor">
    <cofactor evidence="10">
        <name>Mg(2+)</name>
        <dbReference type="ChEBI" id="CHEBI:18420"/>
    </cofactor>
    <cofactor evidence="10">
        <name>Mn(2+)</name>
        <dbReference type="ChEBI" id="CHEBI:29035"/>
    </cofactor>
</comment>
<dbReference type="GO" id="GO:0003677">
    <property type="term" value="F:DNA binding"/>
    <property type="evidence" value="ECO:0007669"/>
    <property type="project" value="UniProtKB-KW"/>
</dbReference>
<dbReference type="OrthoDB" id="9803119at2"/>
<dbReference type="EC" id="3.1.-.-" evidence="10"/>
<organism evidence="12 13">
    <name type="scientific">Kuenenia stuttgartiensis</name>
    <dbReference type="NCBI Taxonomy" id="174633"/>
    <lineage>
        <taxon>Bacteria</taxon>
        <taxon>Pseudomonadati</taxon>
        <taxon>Planctomycetota</taxon>
        <taxon>Candidatus Brocadiia</taxon>
        <taxon>Candidatus Brocadiales</taxon>
        <taxon>Candidatus Brocadiaceae</taxon>
        <taxon>Candidatus Kuenenia</taxon>
    </lineage>
</organism>
<evidence type="ECO:0000256" key="7">
    <source>
        <dbReference type="ARBA" id="ARBA00023125"/>
    </source>
</evidence>
<dbReference type="NCBIfam" id="TIGR00287">
    <property type="entry name" value="cas1"/>
    <property type="match status" value="1"/>
</dbReference>
<evidence type="ECO:0000256" key="1">
    <source>
        <dbReference type="ARBA" id="ARBA00022722"/>
    </source>
</evidence>
<reference evidence="13" key="2">
    <citation type="submission" date="2017-10" db="EMBL/GenBank/DDBJ databases">
        <authorList>
            <person name="Frank J."/>
        </authorList>
    </citation>
    <scope>NUCLEOTIDE SEQUENCE [LARGE SCALE GENOMIC DNA]</scope>
</reference>
<evidence type="ECO:0000313" key="11">
    <source>
        <dbReference type="EMBL" id="QII11690.1"/>
    </source>
</evidence>
<evidence type="ECO:0000256" key="9">
    <source>
        <dbReference type="ARBA" id="ARBA00038592"/>
    </source>
</evidence>
<dbReference type="InterPro" id="IPR002729">
    <property type="entry name" value="CRISPR-assoc_Cas1"/>
</dbReference>
<gene>
    <name evidence="10 11" type="primary">cas1</name>
    <name evidence="11" type="ORF">KsCSTR_23110</name>
    <name evidence="12" type="ORF">KSMBR1_0099</name>
</gene>
<evidence type="ECO:0000313" key="14">
    <source>
        <dbReference type="Proteomes" id="UP000501926"/>
    </source>
</evidence>
<name>A0A2C9CA96_KUEST</name>
<evidence type="ECO:0000313" key="13">
    <source>
        <dbReference type="Proteomes" id="UP000221734"/>
    </source>
</evidence>
<evidence type="ECO:0000256" key="4">
    <source>
        <dbReference type="ARBA" id="ARBA00022801"/>
    </source>
</evidence>
<dbReference type="InterPro" id="IPR050646">
    <property type="entry name" value="Cas1"/>
</dbReference>
<keyword evidence="13" id="KW-1185">Reference proteome</keyword>
<keyword evidence="4 10" id="KW-0378">Hydrolase</keyword>
<dbReference type="GO" id="GO:0051607">
    <property type="term" value="P:defense response to virus"/>
    <property type="evidence" value="ECO:0007669"/>
    <property type="project" value="UniProtKB-UniRule"/>
</dbReference>
<keyword evidence="2 10" id="KW-0479">Metal-binding</keyword>
<dbReference type="InterPro" id="IPR042206">
    <property type="entry name" value="CRISPR-assoc_Cas1_C"/>
</dbReference>
<dbReference type="Proteomes" id="UP000221734">
    <property type="component" value="Chromosome Kuenenia_stuttgartiensis_MBR1"/>
</dbReference>
<sequence length="333" mass="38397">MANLYLTEQNSILRKSGDRLIIEKDDKVLLEVQCHKIDAVLIFGNVQFTTQAVHELFEHGIEMAILTRTGKLIGQITSPYTKNITLRVQQFKQYWNDDFRLAFAKVIVCGKIQNCIQLVRSFSYNHPRNSFDVEMDDLSLRLNEVESAANISQLFGIEGNAARVYFTSFGKMILSAFAFPGRKKYPSTDPVNALLSLNYTMIFNEISSLLDGLGFDPYLGYYHGIDYGRSSLASDLMEEFRAPIADRITLNLINNRIFCEEDFYANPSTGGVYLKREPLKRYFVEYETMINREFLHPQQKENTTFRKCFRIQAENLASHIQNNIPYTSFVMEI</sequence>
<dbReference type="InterPro" id="IPR042211">
    <property type="entry name" value="CRISPR-assoc_Cas1_N"/>
</dbReference>
<dbReference type="CDD" id="cd09634">
    <property type="entry name" value="Cas1_I-II-III"/>
    <property type="match status" value="1"/>
</dbReference>
<dbReference type="EMBL" id="LT934425">
    <property type="protein sequence ID" value="SOH02620.1"/>
    <property type="molecule type" value="Genomic_DNA"/>
</dbReference>
<keyword evidence="8 10" id="KW-0464">Manganese</keyword>
<dbReference type="Proteomes" id="UP000501926">
    <property type="component" value="Chromosome"/>
</dbReference>
<comment type="function">
    <text evidence="10">CRISPR (clustered regularly interspaced short palindromic repeat), is an adaptive immune system that provides protection against mobile genetic elements (viruses, transposable elements and conjugative plasmids). CRISPR clusters contain spacers, sequences complementary to antecedent mobile elements, and target invading nucleic acids. CRISPR clusters are transcribed and processed into CRISPR RNA (crRNA). Acts as a dsDNA endonuclease. Involved in the integration of spacer DNA into the CRISPR cassette.</text>
</comment>
<dbReference type="AlphaFoldDB" id="A0A2C9CA96"/>
<evidence type="ECO:0000256" key="8">
    <source>
        <dbReference type="ARBA" id="ARBA00023211"/>
    </source>
</evidence>
<dbReference type="HAMAP" id="MF_01470">
    <property type="entry name" value="Cas1"/>
    <property type="match status" value="1"/>
</dbReference>
<dbReference type="PANTHER" id="PTHR34353">
    <property type="entry name" value="CRISPR-ASSOCIATED ENDONUCLEASE CAS1 1"/>
    <property type="match status" value="1"/>
</dbReference>
<dbReference type="RefSeq" id="WP_099323563.1">
    <property type="nucleotide sequence ID" value="NZ_CP049055.1"/>
</dbReference>
<reference evidence="11 14" key="3">
    <citation type="submission" date="2020-02" db="EMBL/GenBank/DDBJ databases">
        <title>Newly sequenced genome of strain CSTR1 showed variability in Candidatus Kuenenia stuttgartiensis genomes.</title>
        <authorList>
            <person name="Ding C."/>
            <person name="Adrian L."/>
        </authorList>
    </citation>
    <scope>NUCLEOTIDE SEQUENCE [LARGE SCALE GENOMIC DNA]</scope>
    <source>
        <strain evidence="11 14">CSTR1</strain>
    </source>
</reference>
<feature type="binding site" evidence="10">
    <location>
        <position position="223"/>
    </location>
    <ligand>
        <name>Mn(2+)</name>
        <dbReference type="ChEBI" id="CHEBI:29035"/>
    </ligand>
</feature>
<dbReference type="Gene3D" id="3.100.10.20">
    <property type="entry name" value="CRISPR-associated endonuclease Cas1, N-terminal domain"/>
    <property type="match status" value="1"/>
</dbReference>
<dbReference type="GO" id="GO:0043571">
    <property type="term" value="P:maintenance of CRISPR repeat elements"/>
    <property type="evidence" value="ECO:0007669"/>
    <property type="project" value="UniProtKB-UniRule"/>
</dbReference>
<dbReference type="Gene3D" id="1.20.120.920">
    <property type="entry name" value="CRISPR-associated endonuclease Cas1, C-terminal domain"/>
    <property type="match status" value="1"/>
</dbReference>
<keyword evidence="5 10" id="KW-0460">Magnesium</keyword>
<evidence type="ECO:0000256" key="3">
    <source>
        <dbReference type="ARBA" id="ARBA00022759"/>
    </source>
</evidence>
<feature type="binding site" evidence="10">
    <location>
        <position position="158"/>
    </location>
    <ligand>
        <name>Mn(2+)</name>
        <dbReference type="ChEBI" id="CHEBI:29035"/>
    </ligand>
</feature>
<evidence type="ECO:0000256" key="10">
    <source>
        <dbReference type="HAMAP-Rule" id="MF_01470"/>
    </source>
</evidence>
<dbReference type="GO" id="GO:0016787">
    <property type="term" value="F:hydrolase activity"/>
    <property type="evidence" value="ECO:0007669"/>
    <property type="project" value="UniProtKB-KW"/>
</dbReference>
<comment type="subunit">
    <text evidence="9 10">Homodimer, forms a heterotetramer with a Cas2 homodimer.</text>
</comment>
<evidence type="ECO:0000256" key="5">
    <source>
        <dbReference type="ARBA" id="ARBA00022842"/>
    </source>
</evidence>
<keyword evidence="3 10" id="KW-0255">Endonuclease</keyword>
<dbReference type="GO" id="GO:0046872">
    <property type="term" value="F:metal ion binding"/>
    <property type="evidence" value="ECO:0007669"/>
    <property type="project" value="UniProtKB-UniRule"/>
</dbReference>
<feature type="binding site" evidence="10">
    <location>
        <position position="238"/>
    </location>
    <ligand>
        <name>Mn(2+)</name>
        <dbReference type="ChEBI" id="CHEBI:29035"/>
    </ligand>
</feature>
<dbReference type="PANTHER" id="PTHR34353:SF2">
    <property type="entry name" value="CRISPR-ASSOCIATED ENDONUCLEASE CAS1 1"/>
    <property type="match status" value="1"/>
</dbReference>
<evidence type="ECO:0000256" key="6">
    <source>
        <dbReference type="ARBA" id="ARBA00023118"/>
    </source>
</evidence>
<proteinExistence type="inferred from homology"/>
<dbReference type="GO" id="GO:0004519">
    <property type="term" value="F:endonuclease activity"/>
    <property type="evidence" value="ECO:0007669"/>
    <property type="project" value="UniProtKB-UniRule"/>
</dbReference>
<dbReference type="KEGG" id="kst:KSMBR1_0099"/>
<dbReference type="EMBL" id="CP049055">
    <property type="protein sequence ID" value="QII11690.1"/>
    <property type="molecule type" value="Genomic_DNA"/>
</dbReference>
<evidence type="ECO:0000256" key="2">
    <source>
        <dbReference type="ARBA" id="ARBA00022723"/>
    </source>
</evidence>
<keyword evidence="7 10" id="KW-0238">DNA-binding</keyword>
<dbReference type="Pfam" id="PF01867">
    <property type="entry name" value="Cas_Cas1"/>
    <property type="match status" value="1"/>
</dbReference>
<evidence type="ECO:0000313" key="12">
    <source>
        <dbReference type="EMBL" id="SOH02620.1"/>
    </source>
</evidence>
<accession>A0A2C9CA96</accession>